<dbReference type="Gene3D" id="1.10.287.110">
    <property type="entry name" value="DnaJ domain"/>
    <property type="match status" value="1"/>
</dbReference>
<dbReference type="InterPro" id="IPR051034">
    <property type="entry name" value="Mito_Enoyl-ACP_Reductase"/>
</dbReference>
<evidence type="ECO:0000256" key="4">
    <source>
        <dbReference type="ARBA" id="ARBA00022832"/>
    </source>
</evidence>
<dbReference type="InterPro" id="IPR001623">
    <property type="entry name" value="DnaJ_domain"/>
</dbReference>
<evidence type="ECO:0000313" key="16">
    <source>
        <dbReference type="Proteomes" id="UP000747399"/>
    </source>
</evidence>
<gene>
    <name evidence="15" type="ORF">Vafri_5076</name>
</gene>
<dbReference type="SUPFAM" id="SSF51735">
    <property type="entry name" value="NAD(P)-binding Rossmann-fold domains"/>
    <property type="match status" value="1"/>
</dbReference>
<name>A0A8J4EWN4_9CHLO</name>
<dbReference type="GO" id="GO:0141148">
    <property type="term" value="F:enoyl-[acyl-carrier-protein] reductase (NADPH) activity"/>
    <property type="evidence" value="ECO:0007669"/>
    <property type="project" value="UniProtKB-EC"/>
</dbReference>
<dbReference type="Pfam" id="PF00226">
    <property type="entry name" value="DnaJ"/>
    <property type="match status" value="1"/>
</dbReference>
<evidence type="ECO:0000313" key="15">
    <source>
        <dbReference type="EMBL" id="GIL48595.1"/>
    </source>
</evidence>
<comment type="subcellular location">
    <subcellularLocation>
        <location evidence="1">Mitochondrion</location>
    </subcellularLocation>
</comment>
<dbReference type="CDD" id="cd08290">
    <property type="entry name" value="ETR"/>
    <property type="match status" value="1"/>
</dbReference>
<keyword evidence="3" id="KW-0444">Lipid biosynthesis</keyword>
<evidence type="ECO:0000256" key="7">
    <source>
        <dbReference type="ARBA" id="ARBA00023002"/>
    </source>
</evidence>
<evidence type="ECO:0000256" key="10">
    <source>
        <dbReference type="ARBA" id="ARBA00023160"/>
    </source>
</evidence>
<dbReference type="InterPro" id="IPR013154">
    <property type="entry name" value="ADH-like_N"/>
</dbReference>
<evidence type="ECO:0000256" key="11">
    <source>
        <dbReference type="ARBA" id="ARBA00038963"/>
    </source>
</evidence>
<dbReference type="Gene3D" id="3.90.180.10">
    <property type="entry name" value="Medium-chain alcohol dehydrogenases, catalytic domain"/>
    <property type="match status" value="1"/>
</dbReference>
<feature type="compositionally biased region" description="Low complexity" evidence="13">
    <location>
        <begin position="1"/>
        <end position="11"/>
    </location>
</feature>
<dbReference type="SUPFAM" id="SSF50129">
    <property type="entry name" value="GroES-like"/>
    <property type="match status" value="1"/>
</dbReference>
<keyword evidence="4" id="KW-0276">Fatty acid metabolism</keyword>
<evidence type="ECO:0000256" key="2">
    <source>
        <dbReference type="ARBA" id="ARBA00010371"/>
    </source>
</evidence>
<dbReference type="Proteomes" id="UP000747399">
    <property type="component" value="Unassembled WGS sequence"/>
</dbReference>
<dbReference type="InterPro" id="IPR011032">
    <property type="entry name" value="GroES-like_sf"/>
</dbReference>
<dbReference type="Gene3D" id="3.40.50.720">
    <property type="entry name" value="NAD(P)-binding Rossmann-like Domain"/>
    <property type="match status" value="1"/>
</dbReference>
<dbReference type="InterPro" id="IPR020843">
    <property type="entry name" value="ER"/>
</dbReference>
<dbReference type="PANTHER" id="PTHR43981">
    <property type="entry name" value="ENOYL-[ACYL-CARRIER-PROTEIN] REDUCTASE, MITOCHONDRIAL"/>
    <property type="match status" value="1"/>
</dbReference>
<keyword evidence="16" id="KW-1185">Reference proteome</keyword>
<evidence type="ECO:0000256" key="9">
    <source>
        <dbReference type="ARBA" id="ARBA00023128"/>
    </source>
</evidence>
<evidence type="ECO:0000256" key="1">
    <source>
        <dbReference type="ARBA" id="ARBA00004173"/>
    </source>
</evidence>
<evidence type="ECO:0000256" key="5">
    <source>
        <dbReference type="ARBA" id="ARBA00022857"/>
    </source>
</evidence>
<keyword evidence="10" id="KW-0275">Fatty acid biosynthesis</keyword>
<dbReference type="PROSITE" id="PS50076">
    <property type="entry name" value="DNAJ_2"/>
    <property type="match status" value="1"/>
</dbReference>
<keyword evidence="8" id="KW-0443">Lipid metabolism</keyword>
<dbReference type="PROSITE" id="PS00636">
    <property type="entry name" value="DNAJ_1"/>
    <property type="match status" value="1"/>
</dbReference>
<dbReference type="Pfam" id="PF08240">
    <property type="entry name" value="ADH_N"/>
    <property type="match status" value="1"/>
</dbReference>
<reference evidence="15" key="1">
    <citation type="journal article" date="2021" name="Proc. Natl. Acad. Sci. U.S.A.">
        <title>Three genomes in the algal genus Volvox reveal the fate of a haploid sex-determining region after a transition to homothallism.</title>
        <authorList>
            <person name="Yamamoto K."/>
            <person name="Hamaji T."/>
            <person name="Kawai-Toyooka H."/>
            <person name="Matsuzaki R."/>
            <person name="Takahashi F."/>
            <person name="Nishimura Y."/>
            <person name="Kawachi M."/>
            <person name="Noguchi H."/>
            <person name="Minakuchi Y."/>
            <person name="Umen J.G."/>
            <person name="Toyoda A."/>
            <person name="Nozaki H."/>
        </authorList>
    </citation>
    <scope>NUCLEOTIDE SEQUENCE</scope>
    <source>
        <strain evidence="15">NIES-3780</strain>
    </source>
</reference>
<evidence type="ECO:0000259" key="14">
    <source>
        <dbReference type="PROSITE" id="PS50076"/>
    </source>
</evidence>
<dbReference type="PRINTS" id="PR00625">
    <property type="entry name" value="JDOMAIN"/>
</dbReference>
<comment type="caution">
    <text evidence="15">The sequence shown here is derived from an EMBL/GenBank/DDBJ whole genome shotgun (WGS) entry which is preliminary data.</text>
</comment>
<evidence type="ECO:0000256" key="6">
    <source>
        <dbReference type="ARBA" id="ARBA00022946"/>
    </source>
</evidence>
<sequence length="654" mass="69643">MSSGALAAAAARPPEELHPRSAANGGPGVGRGVPAAATLGGPSSGDLYLQLGLSRGATDTEIRRTYRNLLTRAHPDKGGDPERFRRIQAAYDVLSDPAKRKLYDQTGRVQRTADQEFVERFANGAFNDPLLSTADGAAGGGGGSLADQIIVRHSAGEAHSHTAGFEAWMRSRGDAGGKVFTAETVAEQYGVARQSYDPVLLPTAAVLQVLCRGPGGNVAESLSLESVPLVPELEWGQVLVAVKYAPINAADTYTARLGGVYGNDTAPKLPYVAGHDGVGVVLKVGPGVKSLSEGDPVLPLRPFAGTWATAAVWQEHTLLKLPKDVWGLPLEYLAMSRELVVAYQLLEQGGLKPGDAVILNAASSTVGQTVLQLARLLRLRAIAIVRRQPVPVPVSGEASDATDEDASSKWDRTVTWLRSLGAAEVLADEGSLRSELDRLRFFARPRLALDAVGGDSALRLLDALAEGGEMVVYGCMSGHSPSWPWHSWVFRDLRVRGFNLRRWAAARPTRLAEALEALAKLFVAGMLSVAYTEYDITEWQEALEHAQERGKQTKVLLKLSDSWVSTDAMTPSVAAAQPLRNVTASSTGHEVLPQNLTTRGGFGAFGSPVAVSTTLEAGPLQEGFEFRTKAPPLLGVPEDLSRPLVVSMAEVRSP</sequence>
<keyword evidence="5" id="KW-0521">NADP</keyword>
<proteinExistence type="inferred from homology"/>
<dbReference type="GO" id="GO:0006633">
    <property type="term" value="P:fatty acid biosynthetic process"/>
    <property type="evidence" value="ECO:0007669"/>
    <property type="project" value="UniProtKB-KW"/>
</dbReference>
<keyword evidence="7" id="KW-0560">Oxidoreductase</keyword>
<evidence type="ECO:0000256" key="3">
    <source>
        <dbReference type="ARBA" id="ARBA00022516"/>
    </source>
</evidence>
<organism evidence="15 16">
    <name type="scientific">Volvox africanus</name>
    <dbReference type="NCBI Taxonomy" id="51714"/>
    <lineage>
        <taxon>Eukaryota</taxon>
        <taxon>Viridiplantae</taxon>
        <taxon>Chlorophyta</taxon>
        <taxon>core chlorophytes</taxon>
        <taxon>Chlorophyceae</taxon>
        <taxon>CS clade</taxon>
        <taxon>Chlamydomonadales</taxon>
        <taxon>Volvocaceae</taxon>
        <taxon>Volvox</taxon>
    </lineage>
</organism>
<accession>A0A8J4EWN4</accession>
<dbReference type="GO" id="GO:0005739">
    <property type="term" value="C:mitochondrion"/>
    <property type="evidence" value="ECO:0007669"/>
    <property type="project" value="UniProtKB-SubCell"/>
</dbReference>
<feature type="region of interest" description="Disordered" evidence="13">
    <location>
        <begin position="1"/>
        <end position="37"/>
    </location>
</feature>
<comment type="catalytic activity">
    <reaction evidence="12">
        <text>a 2,3-saturated acyl-[ACP] + NADP(+) = a (2E)-enoyl-[ACP] + NADPH + H(+)</text>
        <dbReference type="Rhea" id="RHEA:22564"/>
        <dbReference type="Rhea" id="RHEA-COMP:9925"/>
        <dbReference type="Rhea" id="RHEA-COMP:9926"/>
        <dbReference type="ChEBI" id="CHEBI:15378"/>
        <dbReference type="ChEBI" id="CHEBI:57783"/>
        <dbReference type="ChEBI" id="CHEBI:58349"/>
        <dbReference type="ChEBI" id="CHEBI:78784"/>
        <dbReference type="ChEBI" id="CHEBI:78785"/>
        <dbReference type="EC" id="1.3.1.104"/>
    </reaction>
</comment>
<evidence type="ECO:0000256" key="13">
    <source>
        <dbReference type="SAM" id="MobiDB-lite"/>
    </source>
</evidence>
<dbReference type="InterPro" id="IPR036291">
    <property type="entry name" value="NAD(P)-bd_dom_sf"/>
</dbReference>
<evidence type="ECO:0000256" key="12">
    <source>
        <dbReference type="ARBA" id="ARBA00048843"/>
    </source>
</evidence>
<dbReference type="InterPro" id="IPR018253">
    <property type="entry name" value="DnaJ_domain_CS"/>
</dbReference>
<dbReference type="SMART" id="SM00829">
    <property type="entry name" value="PKS_ER"/>
    <property type="match status" value="1"/>
</dbReference>
<dbReference type="SMART" id="SM00271">
    <property type="entry name" value="DnaJ"/>
    <property type="match status" value="1"/>
</dbReference>
<dbReference type="SUPFAM" id="SSF46565">
    <property type="entry name" value="Chaperone J-domain"/>
    <property type="match status" value="1"/>
</dbReference>
<dbReference type="AlphaFoldDB" id="A0A8J4EWN4"/>
<keyword evidence="6" id="KW-0809">Transit peptide</keyword>
<dbReference type="EC" id="1.3.1.104" evidence="11"/>
<comment type="similarity">
    <text evidence="2">Belongs to the zinc-containing alcohol dehydrogenase family. Quinone oxidoreductase subfamily.</text>
</comment>
<dbReference type="CDD" id="cd06257">
    <property type="entry name" value="DnaJ"/>
    <property type="match status" value="1"/>
</dbReference>
<dbReference type="InterPro" id="IPR036869">
    <property type="entry name" value="J_dom_sf"/>
</dbReference>
<evidence type="ECO:0000256" key="8">
    <source>
        <dbReference type="ARBA" id="ARBA00023098"/>
    </source>
</evidence>
<dbReference type="EMBL" id="BNCO01000006">
    <property type="protein sequence ID" value="GIL48595.1"/>
    <property type="molecule type" value="Genomic_DNA"/>
</dbReference>
<protein>
    <recommendedName>
        <fullName evidence="11">enoyl-[acyl-carrier-protein] reductase</fullName>
        <ecNumber evidence="11">1.3.1.104</ecNumber>
    </recommendedName>
</protein>
<dbReference type="PANTHER" id="PTHR43981:SF2">
    <property type="entry name" value="ENOYL-[ACYL-CARRIER-PROTEIN] REDUCTASE, MITOCHONDRIAL"/>
    <property type="match status" value="1"/>
</dbReference>
<feature type="domain" description="J" evidence="14">
    <location>
        <begin position="46"/>
        <end position="107"/>
    </location>
</feature>
<keyword evidence="9" id="KW-0496">Mitochondrion</keyword>